<evidence type="ECO:0000256" key="1">
    <source>
        <dbReference type="SAM" id="Coils"/>
    </source>
</evidence>
<feature type="coiled-coil region" evidence="1">
    <location>
        <begin position="138"/>
        <end position="165"/>
    </location>
</feature>
<keyword evidence="4" id="KW-1185">Reference proteome</keyword>
<comment type="caution">
    <text evidence="3">The sequence shown here is derived from an EMBL/GenBank/DDBJ whole genome shotgun (WGS) entry which is preliminary data.</text>
</comment>
<reference evidence="3 4" key="1">
    <citation type="submission" date="2022-12" db="EMBL/GenBank/DDBJ databases">
        <title>Genomic features and morphological characterization of a novel Knufia sp. strain isolated from spacecraft assembly facility.</title>
        <authorList>
            <person name="Teixeira M."/>
            <person name="Chander A.M."/>
            <person name="Stajich J.E."/>
            <person name="Venkateswaran K."/>
        </authorList>
    </citation>
    <scope>NUCLEOTIDE SEQUENCE [LARGE SCALE GENOMIC DNA]</scope>
    <source>
        <strain evidence="3 4">FJI-L2-BK-P2</strain>
    </source>
</reference>
<keyword evidence="1" id="KW-0175">Coiled coil</keyword>
<organism evidence="3 4">
    <name type="scientific">Knufia fluminis</name>
    <dbReference type="NCBI Taxonomy" id="191047"/>
    <lineage>
        <taxon>Eukaryota</taxon>
        <taxon>Fungi</taxon>
        <taxon>Dikarya</taxon>
        <taxon>Ascomycota</taxon>
        <taxon>Pezizomycotina</taxon>
        <taxon>Eurotiomycetes</taxon>
        <taxon>Chaetothyriomycetidae</taxon>
        <taxon>Chaetothyriales</taxon>
        <taxon>Trichomeriaceae</taxon>
        <taxon>Knufia</taxon>
    </lineage>
</organism>
<accession>A0AAN8I3C6</accession>
<proteinExistence type="predicted"/>
<feature type="region of interest" description="Disordered" evidence="2">
    <location>
        <begin position="87"/>
        <end position="114"/>
    </location>
</feature>
<name>A0AAN8I3C6_9EURO</name>
<dbReference type="EMBL" id="JAKLMC020000015">
    <property type="protein sequence ID" value="KAK5952517.1"/>
    <property type="molecule type" value="Genomic_DNA"/>
</dbReference>
<evidence type="ECO:0000313" key="4">
    <source>
        <dbReference type="Proteomes" id="UP001316803"/>
    </source>
</evidence>
<feature type="compositionally biased region" description="Acidic residues" evidence="2">
    <location>
        <begin position="87"/>
        <end position="104"/>
    </location>
</feature>
<evidence type="ECO:0000256" key="2">
    <source>
        <dbReference type="SAM" id="MobiDB-lite"/>
    </source>
</evidence>
<dbReference type="Proteomes" id="UP001316803">
    <property type="component" value="Unassembled WGS sequence"/>
</dbReference>
<gene>
    <name evidence="3" type="ORF">OHC33_006561</name>
</gene>
<protein>
    <submittedName>
        <fullName evidence="3">Uncharacterized protein</fullName>
    </submittedName>
</protein>
<evidence type="ECO:0000313" key="3">
    <source>
        <dbReference type="EMBL" id="KAK5952517.1"/>
    </source>
</evidence>
<dbReference type="AlphaFoldDB" id="A0AAN8I3C6"/>
<sequence>MSPQPRPSIPYFSYIHRRAPHLKLVGSASERAERLIRRYEAEAARAGNDKDKDKVKTGYVRGLRGEYQYQYSGGDVVSLEDKGDWDEYEDGAEDEMDEEGEGQDGECAGCENSPIRTQADTETDVKCESDSDDTPLTLHQYKQLVNNLEQALTRTSDELNEAVARHTEVEDALRLERRMNDGLLRENGCFEEENVRVRDELRWYMLWFEIDVERGYEEWNNGR</sequence>